<dbReference type="Pfam" id="PF19348">
    <property type="entry name" value="DUF5926"/>
    <property type="match status" value="1"/>
</dbReference>
<evidence type="ECO:0000256" key="1">
    <source>
        <dbReference type="SAM" id="MobiDB-lite"/>
    </source>
</evidence>
<dbReference type="InterPro" id="IPR045970">
    <property type="entry name" value="DUF5926"/>
</dbReference>
<sequence>MAKRKKSDGVNSKVAARRAARKAAQAANAAGGATGADDGGRRAFADLPGEADWVAMREVVPAATATARTNAEYGSKDIVVASLIPGMLPALHRTDGVIMVALQTPSTSGDPSRDVAAALIEILDTEPGTSLDHFELPGPGPRLQDVLDTDHPFEVTVHEGFDFVVPDGVDPEPELKAALEEFAQLTVPTVKVPGVEAAYWCRMGAREFLRWSRTEDEEQLLDALARLHAKRESGLDADARFIGAFRSSGLVVPVWELARGTEAEEIEDLLGPYQERLVAALAVGEPLTADERRARAGIVSRQVTLR</sequence>
<evidence type="ECO:0000259" key="2">
    <source>
        <dbReference type="Pfam" id="PF19348"/>
    </source>
</evidence>
<reference evidence="3 4" key="1">
    <citation type="submission" date="2019-11" db="EMBL/GenBank/DDBJ databases">
        <authorList>
            <person name="Criscuolo A."/>
        </authorList>
    </citation>
    <scope>NUCLEOTIDE SEQUENCE [LARGE SCALE GENOMIC DNA]</scope>
    <source>
        <strain evidence="3">CIP111667</strain>
    </source>
</reference>
<protein>
    <recommendedName>
        <fullName evidence="2">DUF5926 domain-containing protein</fullName>
    </recommendedName>
</protein>
<dbReference type="AlphaFoldDB" id="A0A7M4DKM8"/>
<accession>A0A7M4DKM8</accession>
<evidence type="ECO:0000313" key="3">
    <source>
        <dbReference type="EMBL" id="VZO37719.1"/>
    </source>
</evidence>
<dbReference type="RefSeq" id="WP_231955339.1">
    <property type="nucleotide sequence ID" value="NZ_CACRYJ010000036.1"/>
</dbReference>
<proteinExistence type="predicted"/>
<feature type="compositionally biased region" description="Low complexity" evidence="1">
    <location>
        <begin position="22"/>
        <end position="31"/>
    </location>
</feature>
<name>A0A7M4DKM8_9MICO</name>
<evidence type="ECO:0000313" key="4">
    <source>
        <dbReference type="Proteomes" id="UP000419743"/>
    </source>
</evidence>
<dbReference type="EMBL" id="CACRYJ010000036">
    <property type="protein sequence ID" value="VZO37719.1"/>
    <property type="molecule type" value="Genomic_DNA"/>
</dbReference>
<comment type="caution">
    <text evidence="3">The sequence shown here is derived from an EMBL/GenBank/DDBJ whole genome shotgun (WGS) entry which is preliminary data.</text>
</comment>
<dbReference type="Proteomes" id="UP000419743">
    <property type="component" value="Unassembled WGS sequence"/>
</dbReference>
<feature type="domain" description="DUF5926" evidence="2">
    <location>
        <begin position="44"/>
        <end position="306"/>
    </location>
</feature>
<keyword evidence="4" id="KW-1185">Reference proteome</keyword>
<organism evidence="3 4">
    <name type="scientific">Occultella aeris</name>
    <dbReference type="NCBI Taxonomy" id="2761496"/>
    <lineage>
        <taxon>Bacteria</taxon>
        <taxon>Bacillati</taxon>
        <taxon>Actinomycetota</taxon>
        <taxon>Actinomycetes</taxon>
        <taxon>Micrococcales</taxon>
        <taxon>Ruaniaceae</taxon>
        <taxon>Occultella</taxon>
    </lineage>
</organism>
<gene>
    <name evidence="3" type="ORF">HALOF300_02691</name>
</gene>
<feature type="region of interest" description="Disordered" evidence="1">
    <location>
        <begin position="1"/>
        <end position="43"/>
    </location>
</feature>